<proteinExistence type="predicted"/>
<organism evidence="1">
    <name type="scientific">Rhizophagus irregularis (strain DAOM 181602 / DAOM 197198 / MUCL 43194)</name>
    <name type="common">Arbuscular mycorrhizal fungus</name>
    <name type="synonym">Glomus intraradices</name>
    <dbReference type="NCBI Taxonomy" id="747089"/>
    <lineage>
        <taxon>Eukaryota</taxon>
        <taxon>Fungi</taxon>
        <taxon>Fungi incertae sedis</taxon>
        <taxon>Mucoromycota</taxon>
        <taxon>Glomeromycotina</taxon>
        <taxon>Glomeromycetes</taxon>
        <taxon>Glomerales</taxon>
        <taxon>Glomeraceae</taxon>
        <taxon>Rhizophagus</taxon>
    </lineage>
</organism>
<sequence>MSTKHSTTDRVKNGEQKRKKEKKEIFRQYLNMNYIQSFAIFTHLKKNTNSN</sequence>
<gene>
    <name evidence="1" type="ORF">GLOINDRAFT_36515</name>
</gene>
<accession>U9TEJ3</accession>
<reference evidence="1" key="1">
    <citation type="submission" date="2013-07" db="EMBL/GenBank/DDBJ databases">
        <title>The genome of an arbuscular mycorrhizal fungus provides insights into the evolution of the oldest plant symbiosis.</title>
        <authorList>
            <consortium name="DOE Joint Genome Institute"/>
            <person name="Tisserant E."/>
            <person name="Malbreil M."/>
            <person name="Kuo A."/>
            <person name="Kohler A."/>
            <person name="Symeonidi A."/>
            <person name="Balestrini R."/>
            <person name="Charron P."/>
            <person name="Duensing N."/>
            <person name="Frei-dit-Frey N."/>
            <person name="Gianinazzi-Pearson V."/>
            <person name="Gilbert B."/>
            <person name="Handa Y."/>
            <person name="Hijri M."/>
            <person name="Kaul R."/>
            <person name="Kawaguchi M."/>
            <person name="Krajinski F."/>
            <person name="Lammers P."/>
            <person name="Lapierre D."/>
            <person name="Masclaux F.G."/>
            <person name="Murat C."/>
            <person name="Morin E."/>
            <person name="Ndikumana S."/>
            <person name="Pagni M."/>
            <person name="Petitpierre D."/>
            <person name="Requena N."/>
            <person name="Rosikiewicz P."/>
            <person name="Riley R."/>
            <person name="Saito K."/>
            <person name="San Clemente H."/>
            <person name="Shapiro H."/>
            <person name="van Tuinen D."/>
            <person name="Becard G."/>
            <person name="Bonfante P."/>
            <person name="Paszkowski U."/>
            <person name="Shachar-Hill Y."/>
            <person name="Young J.P."/>
            <person name="Sanders I.R."/>
            <person name="Henrissat B."/>
            <person name="Rensing S.A."/>
            <person name="Grigoriev I.V."/>
            <person name="Corradi N."/>
            <person name="Roux C."/>
            <person name="Martin F."/>
        </authorList>
    </citation>
    <scope>NUCLEOTIDE SEQUENCE</scope>
    <source>
        <strain evidence="1">DAOM 197198</strain>
    </source>
</reference>
<evidence type="ECO:0000313" key="1">
    <source>
        <dbReference type="EMBL" id="ESA04753.1"/>
    </source>
</evidence>
<name>U9TEJ3_RHIID</name>
<protein>
    <submittedName>
        <fullName evidence="1">Uncharacterized protein</fullName>
    </submittedName>
</protein>
<dbReference type="AlphaFoldDB" id="U9TEJ3"/>
<dbReference type="HOGENOM" id="CLU_3107596_0_0_1"/>
<dbReference type="EMBL" id="KI294065">
    <property type="protein sequence ID" value="ESA04753.1"/>
    <property type="molecule type" value="Genomic_DNA"/>
</dbReference>